<gene>
    <name evidence="2" type="ORF">BUALT_Bualt08G0086100</name>
</gene>
<dbReference type="AlphaFoldDB" id="A0AAV6XFU6"/>
<comment type="caution">
    <text evidence="2">The sequence shown here is derived from an EMBL/GenBank/DDBJ whole genome shotgun (WGS) entry which is preliminary data.</text>
</comment>
<proteinExistence type="predicted"/>
<keyword evidence="3" id="KW-1185">Reference proteome</keyword>
<feature type="compositionally biased region" description="Basic and acidic residues" evidence="1">
    <location>
        <begin position="90"/>
        <end position="100"/>
    </location>
</feature>
<reference evidence="2" key="1">
    <citation type="submission" date="2019-10" db="EMBL/GenBank/DDBJ databases">
        <authorList>
            <person name="Zhang R."/>
            <person name="Pan Y."/>
            <person name="Wang J."/>
            <person name="Ma R."/>
            <person name="Yu S."/>
        </authorList>
    </citation>
    <scope>NUCLEOTIDE SEQUENCE</scope>
    <source>
        <strain evidence="2">LA-IB0</strain>
        <tissue evidence="2">Leaf</tissue>
    </source>
</reference>
<accession>A0AAV6XFU6</accession>
<evidence type="ECO:0000313" key="2">
    <source>
        <dbReference type="EMBL" id="KAG8377940.1"/>
    </source>
</evidence>
<feature type="region of interest" description="Disordered" evidence="1">
    <location>
        <begin position="72"/>
        <end position="100"/>
    </location>
</feature>
<evidence type="ECO:0000256" key="1">
    <source>
        <dbReference type="SAM" id="MobiDB-lite"/>
    </source>
</evidence>
<protein>
    <submittedName>
        <fullName evidence="2">Uncharacterized protein</fullName>
    </submittedName>
</protein>
<name>A0AAV6XFU6_9LAMI</name>
<organism evidence="2 3">
    <name type="scientific">Buddleja alternifolia</name>
    <dbReference type="NCBI Taxonomy" id="168488"/>
    <lineage>
        <taxon>Eukaryota</taxon>
        <taxon>Viridiplantae</taxon>
        <taxon>Streptophyta</taxon>
        <taxon>Embryophyta</taxon>
        <taxon>Tracheophyta</taxon>
        <taxon>Spermatophyta</taxon>
        <taxon>Magnoliopsida</taxon>
        <taxon>eudicotyledons</taxon>
        <taxon>Gunneridae</taxon>
        <taxon>Pentapetalae</taxon>
        <taxon>asterids</taxon>
        <taxon>lamiids</taxon>
        <taxon>Lamiales</taxon>
        <taxon>Scrophulariaceae</taxon>
        <taxon>Buddlejeae</taxon>
        <taxon>Buddleja</taxon>
    </lineage>
</organism>
<dbReference type="EMBL" id="WHWC01000008">
    <property type="protein sequence ID" value="KAG8377940.1"/>
    <property type="molecule type" value="Genomic_DNA"/>
</dbReference>
<evidence type="ECO:0000313" key="3">
    <source>
        <dbReference type="Proteomes" id="UP000826271"/>
    </source>
</evidence>
<sequence length="100" mass="10467">MARRPKNGLMGSPNYDGAGDETCLLNVGFEIGGTSNTISSINVTQSSSARTPVIVRGGMNFITVPNLRATIGSQNRMGAPKKTGGKGGSHKVDHSSHWKP</sequence>
<dbReference type="Proteomes" id="UP000826271">
    <property type="component" value="Unassembled WGS sequence"/>
</dbReference>